<feature type="domain" description="Nucleoside phosphorylase" evidence="3">
    <location>
        <begin position="32"/>
        <end position="254"/>
    </location>
</feature>
<dbReference type="PANTHER" id="PTHR42679">
    <property type="entry name" value="S-METHYL-5'-THIOADENOSINE PHOSPHORYLASE"/>
    <property type="match status" value="1"/>
</dbReference>
<evidence type="ECO:0000259" key="3">
    <source>
        <dbReference type="Pfam" id="PF01048"/>
    </source>
</evidence>
<keyword evidence="2" id="KW-0808">Transferase</keyword>
<evidence type="ECO:0000256" key="2">
    <source>
        <dbReference type="ARBA" id="ARBA00022679"/>
    </source>
</evidence>
<evidence type="ECO:0000313" key="4">
    <source>
        <dbReference type="EMBL" id="KPL79588.1"/>
    </source>
</evidence>
<dbReference type="GO" id="GO:0005829">
    <property type="term" value="C:cytosol"/>
    <property type="evidence" value="ECO:0007669"/>
    <property type="project" value="TreeGrafter"/>
</dbReference>
<evidence type="ECO:0000313" key="5">
    <source>
        <dbReference type="Proteomes" id="UP000050501"/>
    </source>
</evidence>
<dbReference type="AlphaFoldDB" id="A0A0P6X9X3"/>
<dbReference type="Gene3D" id="3.40.50.1580">
    <property type="entry name" value="Nucleoside phosphorylase domain"/>
    <property type="match status" value="1"/>
</dbReference>
<dbReference type="InterPro" id="IPR010044">
    <property type="entry name" value="MTAP"/>
</dbReference>
<dbReference type="GO" id="GO:0009116">
    <property type="term" value="P:nucleoside metabolic process"/>
    <property type="evidence" value="ECO:0007669"/>
    <property type="project" value="InterPro"/>
</dbReference>
<dbReference type="EMBL" id="LGCM01000047">
    <property type="protein sequence ID" value="KPL79588.1"/>
    <property type="molecule type" value="Genomic_DNA"/>
</dbReference>
<dbReference type="RefSeq" id="WP_062417827.1">
    <property type="nucleotide sequence ID" value="NZ_DF967974.1"/>
</dbReference>
<dbReference type="InterPro" id="IPR035994">
    <property type="entry name" value="Nucleoside_phosphorylase_sf"/>
</dbReference>
<dbReference type="OrthoDB" id="1523230at2"/>
<reference evidence="4 5" key="1">
    <citation type="submission" date="2015-07" db="EMBL/GenBank/DDBJ databases">
        <title>Genome sequence of Levilinea saccharolytica DSM 16555.</title>
        <authorList>
            <person name="Hemp J."/>
            <person name="Ward L.M."/>
            <person name="Pace L.A."/>
            <person name="Fischer W.W."/>
        </authorList>
    </citation>
    <scope>NUCLEOTIDE SEQUENCE [LARGE SCALE GENOMIC DNA]</scope>
    <source>
        <strain evidence="4 5">KIBI-1</strain>
    </source>
</reference>
<dbReference type="Proteomes" id="UP000050501">
    <property type="component" value="Unassembled WGS sequence"/>
</dbReference>
<name>A0A0P6X9X3_9CHLR</name>
<dbReference type="InterPro" id="IPR000845">
    <property type="entry name" value="Nucleoside_phosphorylase_d"/>
</dbReference>
<comment type="caution">
    <text evidence="4">The sequence shown here is derived from an EMBL/GenBank/DDBJ whole genome shotgun (WGS) entry which is preliminary data.</text>
</comment>
<dbReference type="SUPFAM" id="SSF53167">
    <property type="entry name" value="Purine and uridine phosphorylases"/>
    <property type="match status" value="1"/>
</dbReference>
<dbReference type="Pfam" id="PF01048">
    <property type="entry name" value="PNP_UDP_1"/>
    <property type="match status" value="1"/>
</dbReference>
<evidence type="ECO:0000256" key="1">
    <source>
        <dbReference type="ARBA" id="ARBA00022676"/>
    </source>
</evidence>
<gene>
    <name evidence="4" type="ORF">ADN01_13925</name>
</gene>
<dbReference type="GO" id="GO:0017061">
    <property type="term" value="F:S-methyl-5-thioadenosine phosphorylase activity"/>
    <property type="evidence" value="ECO:0007669"/>
    <property type="project" value="InterPro"/>
</dbReference>
<protein>
    <recommendedName>
        <fullName evidence="3">Nucleoside phosphorylase domain-containing protein</fullName>
    </recommendedName>
</protein>
<keyword evidence="5" id="KW-1185">Reference proteome</keyword>
<dbReference type="GO" id="GO:0019509">
    <property type="term" value="P:L-methionine salvage from methylthioadenosine"/>
    <property type="evidence" value="ECO:0007669"/>
    <property type="project" value="TreeGrafter"/>
</dbReference>
<sequence>MATKIPRAAYAFLNGSATWACRFPEDCGVEGVEVLAEGAVFDTPYGKTVPLKVVRLGGEKPKDALVIPMHGWHLNAPHITHQQSSDQVFWLMREAGVKKILSDAGVGGLNPLLEIGDVILPDDFIEARTRRAETFGGQDMRMGAPFCGGLREALLEEARKVFPRVMRRGTTVVTEGPRFATRAEVHMLRAWGGDIVGQSVTPDVTYARAIGACIAVLNLVAYLAEDSGSDWPEAQLREFYNHNAPRVGRVLIEAMRRADSAEPCPSCGWQSGGPARWMDNR</sequence>
<accession>A0A0P6X9X3</accession>
<proteinExistence type="predicted"/>
<keyword evidence="1" id="KW-0328">Glycosyltransferase</keyword>
<dbReference type="PANTHER" id="PTHR42679:SF2">
    <property type="entry name" value="S-METHYL-5'-THIOADENOSINE PHOSPHORYLASE"/>
    <property type="match status" value="1"/>
</dbReference>
<organism evidence="4 5">
    <name type="scientific">Levilinea saccharolytica</name>
    <dbReference type="NCBI Taxonomy" id="229921"/>
    <lineage>
        <taxon>Bacteria</taxon>
        <taxon>Bacillati</taxon>
        <taxon>Chloroflexota</taxon>
        <taxon>Anaerolineae</taxon>
        <taxon>Anaerolineales</taxon>
        <taxon>Anaerolineaceae</taxon>
        <taxon>Levilinea</taxon>
    </lineage>
</organism>
<dbReference type="STRING" id="229921.ADN01_13925"/>